<dbReference type="AlphaFoldDB" id="A0A6G1E342"/>
<evidence type="ECO:0000313" key="1">
    <source>
        <dbReference type="EMBL" id="KAF0918834.1"/>
    </source>
</evidence>
<comment type="caution">
    <text evidence="1">The sequence shown here is derived from an EMBL/GenBank/DDBJ whole genome shotgun (WGS) entry which is preliminary data.</text>
</comment>
<dbReference type="EMBL" id="SPHZ02000005">
    <property type="protein sequence ID" value="KAF0918834.1"/>
    <property type="molecule type" value="Genomic_DNA"/>
</dbReference>
<organism evidence="1 2">
    <name type="scientific">Oryza meyeriana var. granulata</name>
    <dbReference type="NCBI Taxonomy" id="110450"/>
    <lineage>
        <taxon>Eukaryota</taxon>
        <taxon>Viridiplantae</taxon>
        <taxon>Streptophyta</taxon>
        <taxon>Embryophyta</taxon>
        <taxon>Tracheophyta</taxon>
        <taxon>Spermatophyta</taxon>
        <taxon>Magnoliopsida</taxon>
        <taxon>Liliopsida</taxon>
        <taxon>Poales</taxon>
        <taxon>Poaceae</taxon>
        <taxon>BOP clade</taxon>
        <taxon>Oryzoideae</taxon>
        <taxon>Oryzeae</taxon>
        <taxon>Oryzinae</taxon>
        <taxon>Oryza</taxon>
        <taxon>Oryza meyeriana</taxon>
    </lineage>
</organism>
<reference evidence="1 2" key="1">
    <citation type="submission" date="2019-11" db="EMBL/GenBank/DDBJ databases">
        <title>Whole genome sequence of Oryza granulata.</title>
        <authorList>
            <person name="Li W."/>
        </authorList>
    </citation>
    <scope>NUCLEOTIDE SEQUENCE [LARGE SCALE GENOMIC DNA]</scope>
    <source>
        <strain evidence="2">cv. Menghai</strain>
        <tissue evidence="1">Leaf</tissue>
    </source>
</reference>
<proteinExistence type="predicted"/>
<protein>
    <submittedName>
        <fullName evidence="1">Uncharacterized protein</fullName>
    </submittedName>
</protein>
<keyword evidence="2" id="KW-1185">Reference proteome</keyword>
<name>A0A6G1E342_9ORYZ</name>
<dbReference type="Proteomes" id="UP000479710">
    <property type="component" value="Unassembled WGS sequence"/>
</dbReference>
<evidence type="ECO:0000313" key="2">
    <source>
        <dbReference type="Proteomes" id="UP000479710"/>
    </source>
</evidence>
<accession>A0A6G1E342</accession>
<sequence length="109" mass="11795">MVEEAEGRRIANMQLLSHLKALTDGMFCGRFALEITDLDDVKNARGDNDDAAGADDEVVRRSFALCSSSNRAKQSRVISLIFGDGGGDGGKERLAAVVEEQECLTRMTT</sequence>
<dbReference type="OrthoDB" id="680616at2759"/>
<gene>
    <name evidence="1" type="ORF">E2562_026206</name>
</gene>